<comment type="caution">
    <text evidence="2">The sequence shown here is derived from an EMBL/GenBank/DDBJ whole genome shotgun (WGS) entry which is preliminary data.</text>
</comment>
<sequence>MVEKRSTWYGFGTHCWSWVPMCLSTHSNPLTSSLRDNSTRGSGFMRCEPWGEERDCRYGSIHIMKIEKRHEAGYCSSSLGCWLLSAPLYACLGLKQQTTVSTESTNTGGEEKKSLAMELQPLSEKDGCVRYTITSASAERRMAPDVKEEKEEEECKGYAKRKERRQVRTRRELD</sequence>
<feature type="compositionally biased region" description="Basic and acidic residues" evidence="1">
    <location>
        <begin position="139"/>
        <end position="157"/>
    </location>
</feature>
<protein>
    <submittedName>
        <fullName evidence="2">Uncharacterized protein</fullName>
    </submittedName>
</protein>
<keyword evidence="3" id="KW-1185">Reference proteome</keyword>
<organism evidence="2 3">
    <name type="scientific">Liparis tanakae</name>
    <name type="common">Tanaka's snailfish</name>
    <dbReference type="NCBI Taxonomy" id="230148"/>
    <lineage>
        <taxon>Eukaryota</taxon>
        <taxon>Metazoa</taxon>
        <taxon>Chordata</taxon>
        <taxon>Craniata</taxon>
        <taxon>Vertebrata</taxon>
        <taxon>Euteleostomi</taxon>
        <taxon>Actinopterygii</taxon>
        <taxon>Neopterygii</taxon>
        <taxon>Teleostei</taxon>
        <taxon>Neoteleostei</taxon>
        <taxon>Acanthomorphata</taxon>
        <taxon>Eupercaria</taxon>
        <taxon>Perciformes</taxon>
        <taxon>Cottioidei</taxon>
        <taxon>Cottales</taxon>
        <taxon>Liparidae</taxon>
        <taxon>Liparis</taxon>
    </lineage>
</organism>
<dbReference type="AlphaFoldDB" id="A0A4Z2JH63"/>
<feature type="compositionally biased region" description="Basic residues" evidence="1">
    <location>
        <begin position="158"/>
        <end position="168"/>
    </location>
</feature>
<proteinExistence type="predicted"/>
<evidence type="ECO:0000313" key="2">
    <source>
        <dbReference type="EMBL" id="TNN89074.1"/>
    </source>
</evidence>
<evidence type="ECO:0000313" key="3">
    <source>
        <dbReference type="Proteomes" id="UP000314294"/>
    </source>
</evidence>
<name>A0A4Z2JH63_9TELE</name>
<feature type="region of interest" description="Disordered" evidence="1">
    <location>
        <begin position="139"/>
        <end position="174"/>
    </location>
</feature>
<dbReference type="EMBL" id="SRLO01000002">
    <property type="protein sequence ID" value="TNN89074.1"/>
    <property type="molecule type" value="Genomic_DNA"/>
</dbReference>
<dbReference type="Proteomes" id="UP000314294">
    <property type="component" value="Unassembled WGS sequence"/>
</dbReference>
<accession>A0A4Z2JH63</accession>
<gene>
    <name evidence="2" type="ORF">EYF80_000362</name>
</gene>
<evidence type="ECO:0000256" key="1">
    <source>
        <dbReference type="SAM" id="MobiDB-lite"/>
    </source>
</evidence>
<reference evidence="2 3" key="1">
    <citation type="submission" date="2019-03" db="EMBL/GenBank/DDBJ databases">
        <title>First draft genome of Liparis tanakae, snailfish: a comprehensive survey of snailfish specific genes.</title>
        <authorList>
            <person name="Kim W."/>
            <person name="Song I."/>
            <person name="Jeong J.-H."/>
            <person name="Kim D."/>
            <person name="Kim S."/>
            <person name="Ryu S."/>
            <person name="Song J.Y."/>
            <person name="Lee S.K."/>
        </authorList>
    </citation>
    <scope>NUCLEOTIDE SEQUENCE [LARGE SCALE GENOMIC DNA]</scope>
    <source>
        <tissue evidence="2">Muscle</tissue>
    </source>
</reference>